<evidence type="ECO:0000313" key="2">
    <source>
        <dbReference type="Proteomes" id="UP000194639"/>
    </source>
</evidence>
<gene>
    <name evidence="1" type="ORF">HK12_03990</name>
</gene>
<dbReference type="AlphaFoldDB" id="A0A252A2N1"/>
<proteinExistence type="predicted"/>
<protein>
    <submittedName>
        <fullName evidence="1">Uncharacterized protein</fullName>
    </submittedName>
</protein>
<dbReference type="RefSeq" id="WP_086552207.1">
    <property type="nucleotide sequence ID" value="NZ_JOMO01000020.1"/>
</dbReference>
<accession>A0A252A2N1</accession>
<sequence>MITPIQAATIAALSSDRCCWKEPTFDAGLPHSRRYMRAWRKVSKTKARDIQDLSCKARLVLLNAEDPNSMEASLARDVLAMNGGLHG</sequence>
<dbReference type="EMBL" id="JOMO01000020">
    <property type="protein sequence ID" value="OUI82520.1"/>
    <property type="molecule type" value="Genomic_DNA"/>
</dbReference>
<organism evidence="1 2">
    <name type="scientific">Acetobacter orientalis</name>
    <dbReference type="NCBI Taxonomy" id="146474"/>
    <lineage>
        <taxon>Bacteria</taxon>
        <taxon>Pseudomonadati</taxon>
        <taxon>Pseudomonadota</taxon>
        <taxon>Alphaproteobacteria</taxon>
        <taxon>Acetobacterales</taxon>
        <taxon>Acetobacteraceae</taxon>
        <taxon>Acetobacter</taxon>
    </lineage>
</organism>
<evidence type="ECO:0000313" key="1">
    <source>
        <dbReference type="EMBL" id="OUI82520.1"/>
    </source>
</evidence>
<comment type="caution">
    <text evidence="1">The sequence shown here is derived from an EMBL/GenBank/DDBJ whole genome shotgun (WGS) entry which is preliminary data.</text>
</comment>
<reference evidence="1 2" key="1">
    <citation type="submission" date="2014-06" db="EMBL/GenBank/DDBJ databases">
        <authorList>
            <person name="Ju J."/>
            <person name="Zhang J."/>
        </authorList>
    </citation>
    <scope>NUCLEOTIDE SEQUENCE [LARGE SCALE GENOMIC DNA]</scope>
    <source>
        <strain evidence="1">DmW_045</strain>
    </source>
</reference>
<name>A0A252A2N1_9PROT</name>
<dbReference type="Proteomes" id="UP000194639">
    <property type="component" value="Unassembled WGS sequence"/>
</dbReference>